<evidence type="ECO:0000256" key="3">
    <source>
        <dbReference type="ARBA" id="ARBA00023015"/>
    </source>
</evidence>
<feature type="domain" description="Zn(2)-C6 fungal-type" evidence="8">
    <location>
        <begin position="477"/>
        <end position="506"/>
    </location>
</feature>
<comment type="caution">
    <text evidence="9">The sequence shown here is derived from an EMBL/GenBank/DDBJ whole genome shotgun (WGS) entry which is preliminary data.</text>
</comment>
<proteinExistence type="predicted"/>
<feature type="compositionally biased region" description="Basic residues" evidence="7">
    <location>
        <begin position="145"/>
        <end position="154"/>
    </location>
</feature>
<feature type="compositionally biased region" description="Low complexity" evidence="7">
    <location>
        <begin position="742"/>
        <end position="753"/>
    </location>
</feature>
<feature type="compositionally biased region" description="Basic and acidic residues" evidence="7">
    <location>
        <begin position="460"/>
        <end position="475"/>
    </location>
</feature>
<dbReference type="AlphaFoldDB" id="A0A2U3EQZ8"/>
<dbReference type="InterPro" id="IPR001138">
    <property type="entry name" value="Zn2Cys6_DnaBD"/>
</dbReference>
<dbReference type="GO" id="GO:0008270">
    <property type="term" value="F:zinc ion binding"/>
    <property type="evidence" value="ECO:0007669"/>
    <property type="project" value="InterPro"/>
</dbReference>
<feature type="compositionally biased region" description="Low complexity" evidence="7">
    <location>
        <begin position="186"/>
        <end position="201"/>
    </location>
</feature>
<dbReference type="PANTHER" id="PTHR36206:SF4">
    <property type="entry name" value="HYPOTHETICAL CONSERVED PROTEIN (EUROFUNG)-RELATED"/>
    <property type="match status" value="1"/>
</dbReference>
<protein>
    <submittedName>
        <fullName evidence="9">Mercuric reductase</fullName>
    </submittedName>
</protein>
<feature type="region of interest" description="Disordered" evidence="7">
    <location>
        <begin position="182"/>
        <end position="201"/>
    </location>
</feature>
<evidence type="ECO:0000256" key="6">
    <source>
        <dbReference type="ARBA" id="ARBA00023242"/>
    </source>
</evidence>
<evidence type="ECO:0000256" key="2">
    <source>
        <dbReference type="ARBA" id="ARBA00022833"/>
    </source>
</evidence>
<keyword evidence="2" id="KW-0862">Zinc</keyword>
<keyword evidence="6" id="KW-0539">Nucleus</keyword>
<evidence type="ECO:0000256" key="7">
    <source>
        <dbReference type="SAM" id="MobiDB-lite"/>
    </source>
</evidence>
<keyword evidence="5" id="KW-0804">Transcription</keyword>
<keyword evidence="3" id="KW-0805">Transcription regulation</keyword>
<keyword evidence="4" id="KW-0238">DNA-binding</keyword>
<evidence type="ECO:0000313" key="10">
    <source>
        <dbReference type="Proteomes" id="UP000245956"/>
    </source>
</evidence>
<reference evidence="9 10" key="1">
    <citation type="journal article" date="2016" name="Front. Microbiol.">
        <title>Genome and transcriptome sequences reveal the specific parasitism of the nematophagous Purpureocillium lilacinum 36-1.</title>
        <authorList>
            <person name="Xie J."/>
            <person name="Li S."/>
            <person name="Mo C."/>
            <person name="Xiao X."/>
            <person name="Peng D."/>
            <person name="Wang G."/>
            <person name="Xiao Y."/>
        </authorList>
    </citation>
    <scope>NUCLEOTIDE SEQUENCE [LARGE SCALE GENOMIC DNA]</scope>
    <source>
        <strain evidence="9 10">36-1</strain>
    </source>
</reference>
<evidence type="ECO:0000256" key="1">
    <source>
        <dbReference type="ARBA" id="ARBA00022723"/>
    </source>
</evidence>
<feature type="region of interest" description="Disordered" evidence="7">
    <location>
        <begin position="423"/>
        <end position="481"/>
    </location>
</feature>
<evidence type="ECO:0000259" key="8">
    <source>
        <dbReference type="Pfam" id="PF00172"/>
    </source>
</evidence>
<feature type="compositionally biased region" description="Polar residues" evidence="7">
    <location>
        <begin position="122"/>
        <end position="134"/>
    </location>
</feature>
<dbReference type="SUPFAM" id="SSF57701">
    <property type="entry name" value="Zn2/Cys6 DNA-binding domain"/>
    <property type="match status" value="1"/>
</dbReference>
<dbReference type="InterPro" id="IPR036864">
    <property type="entry name" value="Zn2-C6_fun-type_DNA-bd_sf"/>
</dbReference>
<evidence type="ECO:0000313" key="9">
    <source>
        <dbReference type="EMBL" id="PWI76928.1"/>
    </source>
</evidence>
<dbReference type="EMBL" id="LCWV01000001">
    <property type="protein sequence ID" value="PWI76928.1"/>
    <property type="molecule type" value="Genomic_DNA"/>
</dbReference>
<evidence type="ECO:0000256" key="5">
    <source>
        <dbReference type="ARBA" id="ARBA00023163"/>
    </source>
</evidence>
<dbReference type="PANTHER" id="PTHR36206">
    <property type="entry name" value="ASPERCRYPTIN BIOSYNTHESIS CLUSTER-SPECIFIC TRANSCRIPTION REGULATOR ATNN-RELATED"/>
    <property type="match status" value="1"/>
</dbReference>
<dbReference type="CDD" id="cd00067">
    <property type="entry name" value="GAL4"/>
    <property type="match status" value="1"/>
</dbReference>
<dbReference type="Proteomes" id="UP000245956">
    <property type="component" value="Unassembled WGS sequence"/>
</dbReference>
<feature type="region of interest" description="Disordered" evidence="7">
    <location>
        <begin position="110"/>
        <end position="159"/>
    </location>
</feature>
<evidence type="ECO:0000256" key="4">
    <source>
        <dbReference type="ARBA" id="ARBA00023125"/>
    </source>
</evidence>
<accession>A0A2U3EQZ8</accession>
<dbReference type="GO" id="GO:0003677">
    <property type="term" value="F:DNA binding"/>
    <property type="evidence" value="ECO:0007669"/>
    <property type="project" value="UniProtKB-KW"/>
</dbReference>
<sequence>MGTNKQTGRQASNKTLRCRFGSKHVSTFPRQVRTPATVTAPHLDSVAPPCVDSPTSATDAVVAPPHRCRTNSLNSPRTPRGDLLAVVIAHTILYTCYLLATPLTNDLGPPGAAHNTAPPRHLSSQPCWDGSRSSRAPADTEAVGRRRRRHRRRAAASSRVLEAAIPHAGPLRLPRSSLQQWRAARPISQPASQSPLSSPHPYSGSRAVKICVGVGVAGGSPVSRNRTLRSLPLAAALRFEPALSVASGPVSRDVCWSPILFSLTLAHALEVLGSRAQAPTTSQLDFRPFPFCLSALLEIDDYLNRVRQRTSPPFVALVGAVPPCHDGGIDDRLTGACLSSFSLTTSHPRGLRWPYTRACLPLTVSLAPCCPSVPDQGMEIQFTIPISGNRRSQTGYVAGRLERTLAPLVPKAGTWLSLKENHGLTPRLTSSSPSTPSSSSEAPGRGTTHRQTDGFLTQSHADKCVSEDAPTDRPVSRKRHVKCDETRPACLNCLKWRGYCDSYSDQGGAPDSRAGSTAPSTSSKLSVARKGPTLLTEPLVNVIRFTTSDERAYFDEWSALSVTFLSGGLAQTRLWTATMPQLTLEETTLRYGAMAVGALRKAYETEDPSTTLTNSNKHYLNAVIYYCEALRLQSKAQPTKEGLRTALLSSLLFICFEAQRGNMAAALKHVTHGFSMLNELAACTDKAPGLVSIAPAPPALVQEILDCYKPLELQSRSFMGSYKKFFFPPQPTAQRLGVGAAAPTTALPGPSTGRPVQTPPSQPGTPWRTGSIAPAYAQTGLPSPQSQPSPGSPASPGLGQRSPAGLPSRPPGILPFTKYSPYFRPKLTSITCLEEMPAQFQDMDEVQGYWGLVQRNMVQHIPMLTMMTSRLALTKVVNEADLEVRLASLKQNTQITDFVAESRYWLQRWVEAFAPLFQSSCRNSVSDPKGYLQAISIRIEYLILYIYTTLPRFSGLITAKGLTPQYREINRYAETLLMARPSCGFAMDSGWTWPLFVSAFGCRDPAVRADAIRILGQYPIRNALRDSRVFRAIALKNNEVEAGVLLEGDENEQWLRLRRRELVFEDFGTNIIYRSSQKNPETGAWELVEENAGFNVRPDGMLDWHRVPISESASILAGVC</sequence>
<organism evidence="9 10">
    <name type="scientific">Purpureocillium lilacinum</name>
    <name type="common">Paecilomyces lilacinus</name>
    <dbReference type="NCBI Taxonomy" id="33203"/>
    <lineage>
        <taxon>Eukaryota</taxon>
        <taxon>Fungi</taxon>
        <taxon>Dikarya</taxon>
        <taxon>Ascomycota</taxon>
        <taxon>Pezizomycotina</taxon>
        <taxon>Sordariomycetes</taxon>
        <taxon>Hypocreomycetidae</taxon>
        <taxon>Hypocreales</taxon>
        <taxon>Ophiocordycipitaceae</taxon>
        <taxon>Purpureocillium</taxon>
    </lineage>
</organism>
<dbReference type="Pfam" id="PF00172">
    <property type="entry name" value="Zn_clus"/>
    <property type="match status" value="1"/>
</dbReference>
<name>A0A2U3EQZ8_PURLI</name>
<gene>
    <name evidence="9" type="ORF">PCL_04122</name>
</gene>
<feature type="region of interest" description="Disordered" evidence="7">
    <location>
        <begin position="507"/>
        <end position="529"/>
    </location>
</feature>
<feature type="compositionally biased region" description="Low complexity" evidence="7">
    <location>
        <begin position="429"/>
        <end position="440"/>
    </location>
</feature>
<feature type="region of interest" description="Disordered" evidence="7">
    <location>
        <begin position="742"/>
        <end position="810"/>
    </location>
</feature>
<dbReference type="InterPro" id="IPR052360">
    <property type="entry name" value="Transcr_Regulatory_Proteins"/>
</dbReference>
<dbReference type="GO" id="GO:0000981">
    <property type="term" value="F:DNA-binding transcription factor activity, RNA polymerase II-specific"/>
    <property type="evidence" value="ECO:0007669"/>
    <property type="project" value="InterPro"/>
</dbReference>
<keyword evidence="1" id="KW-0479">Metal-binding</keyword>
<feature type="compositionally biased region" description="Polar residues" evidence="7">
    <location>
        <begin position="514"/>
        <end position="525"/>
    </location>
</feature>